<dbReference type="InterPro" id="IPR008921">
    <property type="entry name" value="DNA_pol3_clamp-load_cplx_C"/>
</dbReference>
<feature type="region of interest" description="Disordered" evidence="7">
    <location>
        <begin position="1"/>
        <end position="22"/>
    </location>
</feature>
<dbReference type="RefSeq" id="WP_114209535.1">
    <property type="nucleotide sequence ID" value="NZ_CP030840.1"/>
</dbReference>
<dbReference type="GO" id="GO:0003677">
    <property type="term" value="F:DNA binding"/>
    <property type="evidence" value="ECO:0007669"/>
    <property type="project" value="InterPro"/>
</dbReference>
<evidence type="ECO:0000256" key="6">
    <source>
        <dbReference type="ARBA" id="ARBA00022840"/>
    </source>
</evidence>
<evidence type="ECO:0000313" key="10">
    <source>
        <dbReference type="Proteomes" id="UP000253606"/>
    </source>
</evidence>
<sequence>MSLFGVTPDLKPSRPPESAPLAERMRPRTLDEYAGQEHLVAPGKPLRMLIETDDPASIIFWGPPGVGKTTLAKIIAEHTRSSFIEFSAVLSGIKEIKQVMVEAEKASTFGSRTTLFVDEIHRFNKAQQDAFLPYVERGTIRLIGATTENPSFEIISALLSRCRVFTLRPLSEGQLISLLHRALEDQERGLGSLRLTADEDALAAIVSYASGDARLAYGGLEVAAKLAAAKPEARITREVAQEALQQRVLLYDKSGEEHYNLISALHKSIRNSDVDASLYWLGRMLQAGEDPMYVARRIIRMAVEDIGLAAPEALNLTLSARDAMHFLGSPEGDLALAQAVAYLALAPKSNAVYTAYGAVLADIEREPAAPVPLHLRNAPTGLMKSLDYGKGYKYAHDEEGKVAEMQCLPDNLRDRRYYQPTQEGREKLLAARMDEIRRLREKA</sequence>
<name>A0A2Z5G818_9BACT</name>
<dbReference type="GO" id="GO:0006261">
    <property type="term" value="P:DNA-templated DNA replication"/>
    <property type="evidence" value="ECO:0007669"/>
    <property type="project" value="TreeGrafter"/>
</dbReference>
<evidence type="ECO:0000313" key="9">
    <source>
        <dbReference type="EMBL" id="AXC14844.1"/>
    </source>
</evidence>
<evidence type="ECO:0000259" key="8">
    <source>
        <dbReference type="SMART" id="SM00382"/>
    </source>
</evidence>
<dbReference type="FunFam" id="3.40.50.300:FF:000137">
    <property type="entry name" value="Replication-associated recombination protein A"/>
    <property type="match status" value="1"/>
</dbReference>
<dbReference type="Pfam" id="PF16193">
    <property type="entry name" value="AAA_assoc_2"/>
    <property type="match status" value="1"/>
</dbReference>
<dbReference type="Gene3D" id="3.40.50.300">
    <property type="entry name" value="P-loop containing nucleotide triphosphate hydrolases"/>
    <property type="match status" value="1"/>
</dbReference>
<accession>A0A2Z5G818</accession>
<dbReference type="FunFam" id="1.20.272.10:FF:000001">
    <property type="entry name" value="Putative AAA family ATPase"/>
    <property type="match status" value="1"/>
</dbReference>
<gene>
    <name evidence="9" type="ORF">ACPOL_5596</name>
</gene>
<dbReference type="OrthoDB" id="9778364at2"/>
<dbReference type="GO" id="GO:0008047">
    <property type="term" value="F:enzyme activator activity"/>
    <property type="evidence" value="ECO:0007669"/>
    <property type="project" value="TreeGrafter"/>
</dbReference>
<dbReference type="KEGG" id="abas:ACPOL_5596"/>
<dbReference type="InterPro" id="IPR027417">
    <property type="entry name" value="P-loop_NTPase"/>
</dbReference>
<keyword evidence="10" id="KW-1185">Reference proteome</keyword>
<evidence type="ECO:0000256" key="2">
    <source>
        <dbReference type="ARBA" id="ARBA00008959"/>
    </source>
</evidence>
<dbReference type="AlphaFoldDB" id="A0A2Z5G818"/>
<feature type="domain" description="AAA+ ATPase" evidence="8">
    <location>
        <begin position="54"/>
        <end position="170"/>
    </location>
</feature>
<keyword evidence="4" id="KW-0235">DNA replication</keyword>
<dbReference type="PANTHER" id="PTHR13779:SF7">
    <property type="entry name" value="ATPASE WRNIP1"/>
    <property type="match status" value="1"/>
</dbReference>
<dbReference type="GO" id="GO:0016887">
    <property type="term" value="F:ATP hydrolysis activity"/>
    <property type="evidence" value="ECO:0007669"/>
    <property type="project" value="InterPro"/>
</dbReference>
<dbReference type="Gene3D" id="1.10.8.60">
    <property type="match status" value="1"/>
</dbReference>
<dbReference type="SMART" id="SM00382">
    <property type="entry name" value="AAA"/>
    <property type="match status" value="1"/>
</dbReference>
<dbReference type="InterPro" id="IPR032423">
    <property type="entry name" value="AAA_assoc_2"/>
</dbReference>
<dbReference type="InterPro" id="IPR051314">
    <property type="entry name" value="AAA_ATPase_RarA/MGS1/WRNIP1"/>
</dbReference>
<comment type="function">
    <text evidence="1">DNA-dependent ATPase that plays important roles in cellular responses to stalled DNA replication processes.</text>
</comment>
<keyword evidence="6" id="KW-0067">ATP-binding</keyword>
<dbReference type="Gene3D" id="1.10.3710.10">
    <property type="entry name" value="DNA polymerase III clamp loader subunits, C-terminal domain"/>
    <property type="match status" value="1"/>
</dbReference>
<dbReference type="PANTHER" id="PTHR13779">
    <property type="entry name" value="WERNER HELICASE-INTERACTING PROTEIN 1 FAMILY MEMBER"/>
    <property type="match status" value="1"/>
</dbReference>
<proteinExistence type="inferred from homology"/>
<dbReference type="Pfam" id="PF00004">
    <property type="entry name" value="AAA"/>
    <property type="match status" value="1"/>
</dbReference>
<dbReference type="EMBL" id="CP030840">
    <property type="protein sequence ID" value="AXC14844.1"/>
    <property type="molecule type" value="Genomic_DNA"/>
</dbReference>
<keyword evidence="5" id="KW-0547">Nucleotide-binding</keyword>
<evidence type="ECO:0000256" key="5">
    <source>
        <dbReference type="ARBA" id="ARBA00022741"/>
    </source>
</evidence>
<dbReference type="InterPro" id="IPR003959">
    <property type="entry name" value="ATPase_AAA_core"/>
</dbReference>
<organism evidence="9 10">
    <name type="scientific">Acidisarcina polymorpha</name>
    <dbReference type="NCBI Taxonomy" id="2211140"/>
    <lineage>
        <taxon>Bacteria</taxon>
        <taxon>Pseudomonadati</taxon>
        <taxon>Acidobacteriota</taxon>
        <taxon>Terriglobia</taxon>
        <taxon>Terriglobales</taxon>
        <taxon>Acidobacteriaceae</taxon>
        <taxon>Acidisarcina</taxon>
    </lineage>
</organism>
<dbReference type="GO" id="GO:0005524">
    <property type="term" value="F:ATP binding"/>
    <property type="evidence" value="ECO:0007669"/>
    <property type="project" value="UniProtKB-KW"/>
</dbReference>
<dbReference type="GO" id="GO:0000731">
    <property type="term" value="P:DNA synthesis involved in DNA repair"/>
    <property type="evidence" value="ECO:0007669"/>
    <property type="project" value="TreeGrafter"/>
</dbReference>
<dbReference type="InterPro" id="IPR003593">
    <property type="entry name" value="AAA+_ATPase"/>
</dbReference>
<dbReference type="SUPFAM" id="SSF52540">
    <property type="entry name" value="P-loop containing nucleoside triphosphate hydrolases"/>
    <property type="match status" value="1"/>
</dbReference>
<dbReference type="Gene3D" id="1.20.272.10">
    <property type="match status" value="1"/>
</dbReference>
<dbReference type="InterPro" id="IPR021886">
    <property type="entry name" value="MgsA_C"/>
</dbReference>
<comment type="similarity">
    <text evidence="2">Belongs to the AAA ATPase family. RarA/MGS1/WRNIP1 subfamily.</text>
</comment>
<dbReference type="CDD" id="cd00009">
    <property type="entry name" value="AAA"/>
    <property type="match status" value="1"/>
</dbReference>
<evidence type="ECO:0000256" key="3">
    <source>
        <dbReference type="ARBA" id="ARBA00020776"/>
    </source>
</evidence>
<dbReference type="GO" id="GO:0017116">
    <property type="term" value="F:single-stranded DNA helicase activity"/>
    <property type="evidence" value="ECO:0007669"/>
    <property type="project" value="TreeGrafter"/>
</dbReference>
<evidence type="ECO:0000256" key="4">
    <source>
        <dbReference type="ARBA" id="ARBA00022705"/>
    </source>
</evidence>
<protein>
    <recommendedName>
        <fullName evidence="3">Replication-associated recombination protein A</fullName>
    </recommendedName>
</protein>
<dbReference type="Proteomes" id="UP000253606">
    <property type="component" value="Chromosome"/>
</dbReference>
<dbReference type="CDD" id="cd18139">
    <property type="entry name" value="HLD_clamp_RarA"/>
    <property type="match status" value="1"/>
</dbReference>
<evidence type="ECO:0000256" key="7">
    <source>
        <dbReference type="SAM" id="MobiDB-lite"/>
    </source>
</evidence>
<dbReference type="SUPFAM" id="SSF48019">
    <property type="entry name" value="post-AAA+ oligomerization domain-like"/>
    <property type="match status" value="1"/>
</dbReference>
<evidence type="ECO:0000256" key="1">
    <source>
        <dbReference type="ARBA" id="ARBA00002393"/>
    </source>
</evidence>
<dbReference type="Pfam" id="PF12002">
    <property type="entry name" value="MgsA_C"/>
    <property type="match status" value="1"/>
</dbReference>
<reference evidence="9 10" key="1">
    <citation type="journal article" date="2018" name="Front. Microbiol.">
        <title>Hydrolytic Capabilities as a Key to Environmental Success: Chitinolytic and Cellulolytic Acidobacteria From Acidic Sub-arctic Soils and Boreal Peatlands.</title>
        <authorList>
            <person name="Belova S.E."/>
            <person name="Ravin N.V."/>
            <person name="Pankratov T.A."/>
            <person name="Rakitin A.L."/>
            <person name="Ivanova A.A."/>
            <person name="Beletsky A.V."/>
            <person name="Mardanov A.V."/>
            <person name="Sinninghe Damste J.S."/>
            <person name="Dedysh S.N."/>
        </authorList>
    </citation>
    <scope>NUCLEOTIDE SEQUENCE [LARGE SCALE GENOMIC DNA]</scope>
    <source>
        <strain evidence="9 10">SBC82</strain>
    </source>
</reference>